<organism evidence="1 2">
    <name type="scientific">Xylaria curta</name>
    <dbReference type="NCBI Taxonomy" id="42375"/>
    <lineage>
        <taxon>Eukaryota</taxon>
        <taxon>Fungi</taxon>
        <taxon>Dikarya</taxon>
        <taxon>Ascomycota</taxon>
        <taxon>Pezizomycotina</taxon>
        <taxon>Sordariomycetes</taxon>
        <taxon>Xylariomycetidae</taxon>
        <taxon>Xylariales</taxon>
        <taxon>Xylariaceae</taxon>
        <taxon>Xylaria</taxon>
    </lineage>
</organism>
<sequence>MSNQASLSSSPYDVATEKSPAPAAVPVKNNGGRPTDAELANRLKTWPIRHSSGIKDMAEARGEHSHHGSLPEAEEVTFLSQSSVSREREKTPHERNQRHGGRKSKCSTYGQLVEFVNVNPREFEKRLQNTPDDANDGFELGADLILDIKAGARNESWQHLWKGCVALFQSSPWDLFTWGLHLTSETSEHNKIYRQLFILLPHPIWQGQLSLLRYGLQMAVYARSKGHMAPVGPLPVEIATGLFEHSEGEDNELIATIALDIWNVFKNGKNGKNGMIYLLVQEMKEICGRKPPIVRHQRNSNRLFFLSACDMDVITDALDSLYSSGRLTHEASTYHLQFTHRTADEWDSMPPRDSSCLERWDRMCVENVQMDGLKGLPNIPRNERGIYERIGYWQSAKCDYRVQRALFDDYRDKCEAVSFIGCSATGFELAELPPVTVINDSQGPVYLSSDTVTREPNLSLIIIDGFYWPDGPRQPRDTASEFIPTCAPAMLFTLFRSMLATGYTEMSKSGPLTRLVQKPFGDDLESDREAARALCCFLIPGDSPKTTEPFQGLRFKFLLTQLYVLISFPIPCITVTNKVAKFTTPQLHVPTDSFIESEECPEGVLLFTSMPSHFRICYGAGTMRLPTTMNEMRYIKGVSAINKGIDVIYNLLALVEFPGNTDQPERFWLFNPDGTHVTTDALPESMRDCFPTEFNLKVLYANCGWGTHMLVYTRTQPAPGAVFDGIRNQDTVDPRLTPHIMAETLSPVGNGTRRMANSTMLTSSPSVPTPRWPTPSHSPSVFEGLISSRSMRPQMSKRRYDLEDDYKPEDREKRHRKDPSP</sequence>
<proteinExistence type="predicted"/>
<keyword evidence="2" id="KW-1185">Reference proteome</keyword>
<comment type="caution">
    <text evidence="1">The sequence shown here is derived from an EMBL/GenBank/DDBJ whole genome shotgun (WGS) entry which is preliminary data.</text>
</comment>
<evidence type="ECO:0000313" key="1">
    <source>
        <dbReference type="EMBL" id="KAJ2991222.1"/>
    </source>
</evidence>
<dbReference type="Proteomes" id="UP001143856">
    <property type="component" value="Unassembled WGS sequence"/>
</dbReference>
<evidence type="ECO:0000313" key="2">
    <source>
        <dbReference type="Proteomes" id="UP001143856"/>
    </source>
</evidence>
<name>A0ACC1PI00_9PEZI</name>
<dbReference type="EMBL" id="JAPDGR010000346">
    <property type="protein sequence ID" value="KAJ2991222.1"/>
    <property type="molecule type" value="Genomic_DNA"/>
</dbReference>
<protein>
    <submittedName>
        <fullName evidence="1">Uncharacterized protein</fullName>
    </submittedName>
</protein>
<reference evidence="1" key="1">
    <citation type="submission" date="2022-10" db="EMBL/GenBank/DDBJ databases">
        <title>Genome Sequence of Xylaria curta.</title>
        <authorList>
            <person name="Buettner E."/>
        </authorList>
    </citation>
    <scope>NUCLEOTIDE SEQUENCE</scope>
    <source>
        <strain evidence="1">Babe10</strain>
    </source>
</reference>
<accession>A0ACC1PI00</accession>
<gene>
    <name evidence="1" type="ORF">NUW58_g2592</name>
</gene>